<evidence type="ECO:0000313" key="2">
    <source>
        <dbReference type="EMBL" id="KNZ50652.1"/>
    </source>
</evidence>
<evidence type="ECO:0000313" key="3">
    <source>
        <dbReference type="Proteomes" id="UP000037035"/>
    </source>
</evidence>
<dbReference type="EMBL" id="LAVV01009402">
    <property type="protein sequence ID" value="KNZ50652.1"/>
    <property type="molecule type" value="Genomic_DNA"/>
</dbReference>
<comment type="caution">
    <text evidence="2">The sequence shown here is derived from an EMBL/GenBank/DDBJ whole genome shotgun (WGS) entry which is preliminary data.</text>
</comment>
<gene>
    <name evidence="2" type="ORF">VP01_430g1</name>
</gene>
<sequence>MNCPIDRNNQKYEPSMFGGNFVNMHNHHNISPYKFLSLHQKVSTFEEPSRDKGLCEVEHIIREYILMIAQDIITNHNKYLVKKKNVKDTWLLKKYGVTWDKQFVFLLIFFDLVNSKNSSGEAVAVFFITYCLIIKLYSENDIALKSTNQQGLTKAYPCRLIYNQPISPQFLFLSYFSLVPKNIYIASISSVQVVIMMALAHTPPSSGNCNKLSLQTTSQDSLESTTPSQQITNTQNVSNNCASNESQPPNNRKRGTRAKLALALADPNNPYKGPKKRGKWPQKSAAKHICGLSLTAVGDSTKSMRSQEISMDLYVALIETLLLPSYKPVVTSTKLQARAFVMGLQMQRLKICIAHHENLHTLPPFLGWCLYLLRRQGQFPANIGVERKTVSKTSILVSIFLNPQSQTLPCYRSLHTATQKETLNVLPFDTNMIFSPPLLANVHKGLKRELPCNGGSTLSNPRLRLFRTQTVLHTSAQFPIRTALCWPATPTTALIPNHLPHYHHQNRLLTPLPCQKMKLIYNCCPRMPATSETMSLSSTEPLSYATCAQLPISMSVVSTIFSFCTSAVPTISRLPHHANSLSPSPRHAFDGNSLMPETQTAKFTLTYVAQGRVSTKIEASCRSHQFLPTPPHEETPP</sequence>
<name>A0A0L6UQY2_9BASI</name>
<feature type="compositionally biased region" description="Polar residues" evidence="1">
    <location>
        <begin position="210"/>
        <end position="250"/>
    </location>
</feature>
<evidence type="ECO:0000256" key="1">
    <source>
        <dbReference type="SAM" id="MobiDB-lite"/>
    </source>
</evidence>
<accession>A0A0L6UQY2</accession>
<keyword evidence="3" id="KW-1185">Reference proteome</keyword>
<dbReference type="Proteomes" id="UP000037035">
    <property type="component" value="Unassembled WGS sequence"/>
</dbReference>
<feature type="region of interest" description="Disordered" evidence="1">
    <location>
        <begin position="210"/>
        <end position="256"/>
    </location>
</feature>
<proteinExistence type="predicted"/>
<reference evidence="2 3" key="1">
    <citation type="submission" date="2015-08" db="EMBL/GenBank/DDBJ databases">
        <title>Next Generation Sequencing and Analysis of the Genome of Puccinia sorghi L Schw, the Causal Agent of Maize Common Rust.</title>
        <authorList>
            <person name="Rochi L."/>
            <person name="Burguener G."/>
            <person name="Darino M."/>
            <person name="Turjanski A."/>
            <person name="Kreff E."/>
            <person name="Dieguez M.J."/>
            <person name="Sacco F."/>
        </authorList>
    </citation>
    <scope>NUCLEOTIDE SEQUENCE [LARGE SCALE GENOMIC DNA]</scope>
    <source>
        <strain evidence="2 3">RO10H11247</strain>
    </source>
</reference>
<dbReference type="VEuPathDB" id="FungiDB:VP01_430g1"/>
<organism evidence="2 3">
    <name type="scientific">Puccinia sorghi</name>
    <dbReference type="NCBI Taxonomy" id="27349"/>
    <lineage>
        <taxon>Eukaryota</taxon>
        <taxon>Fungi</taxon>
        <taxon>Dikarya</taxon>
        <taxon>Basidiomycota</taxon>
        <taxon>Pucciniomycotina</taxon>
        <taxon>Pucciniomycetes</taxon>
        <taxon>Pucciniales</taxon>
        <taxon>Pucciniaceae</taxon>
        <taxon>Puccinia</taxon>
    </lineage>
</organism>
<dbReference type="AlphaFoldDB" id="A0A0L6UQY2"/>
<protein>
    <submittedName>
        <fullName evidence="2">Uncharacterized protein</fullName>
    </submittedName>
</protein>